<feature type="region of interest" description="Disordered" evidence="1">
    <location>
        <begin position="49"/>
        <end position="83"/>
    </location>
</feature>
<dbReference type="Pfam" id="PF07589">
    <property type="entry name" value="PEP-CTERM"/>
    <property type="match status" value="1"/>
</dbReference>
<comment type="caution">
    <text evidence="3">The sequence shown here is derived from an EMBL/GenBank/DDBJ whole genome shotgun (WGS) entry which is preliminary data.</text>
</comment>
<feature type="region of interest" description="Disordered" evidence="1">
    <location>
        <begin position="362"/>
        <end position="381"/>
    </location>
</feature>
<dbReference type="EMBL" id="JAEKFT010000009">
    <property type="protein sequence ID" value="MBT0961575.1"/>
    <property type="molecule type" value="Genomic_DNA"/>
</dbReference>
<dbReference type="AlphaFoldDB" id="A0A944D7N8"/>
<keyword evidence="4" id="KW-1185">Reference proteome</keyword>
<accession>A0A944D7N8</accession>
<evidence type="ECO:0000256" key="1">
    <source>
        <dbReference type="SAM" id="MobiDB-lite"/>
    </source>
</evidence>
<evidence type="ECO:0000313" key="4">
    <source>
        <dbReference type="Proteomes" id="UP000694660"/>
    </source>
</evidence>
<feature type="compositionally biased region" description="Polar residues" evidence="1">
    <location>
        <begin position="61"/>
        <end position="72"/>
    </location>
</feature>
<name>A0A944D7N8_DENI1</name>
<feature type="compositionally biased region" description="Polar residues" evidence="1">
    <location>
        <begin position="362"/>
        <end position="379"/>
    </location>
</feature>
<evidence type="ECO:0000313" key="3">
    <source>
        <dbReference type="EMBL" id="MBT0961575.1"/>
    </source>
</evidence>
<gene>
    <name evidence="3" type="ORF">I8J34_10375</name>
</gene>
<evidence type="ECO:0000259" key="2">
    <source>
        <dbReference type="Pfam" id="PF07589"/>
    </source>
</evidence>
<feature type="domain" description="Ice-binding protein C-terminal" evidence="2">
    <location>
        <begin position="644"/>
        <end position="668"/>
    </location>
</feature>
<sequence>MRQKTVERIRRPLSVIGLLVAGLGVPVFPAYSATANVVGVDGSDGVNGSGGTNGGSATATLPLNNDNSSSAKATGGQGGWAGDKTQGVGIVNGQLNVTGSGGDGGSATADGNSTVLSGSASVVAQASGGFGGVAAGAGYDGGEGGGAAAIGRGMSGGNGSFYGVSARAVGGAGGGSYFGDGGLGGSAVAASSGHFIGFTNASLVSEAIGGAGGTASYGSGRGGDGGVASIGSTYGQQGSGTLSVRADAVGGNGGSGYSGASGGDGADTVIIDGARGSSNGSLSLSQFARGGNGGYSESALAGNGGNAISRLAPAFSPYGERSLTGTVTAEGGRGGTTSTGIAGSSGNATAYISIGSQMNGSTTRTTARAVSPDTPSTRGGSAIADAVARSRGVGFAEANAYAAGNSGHANASSLTNHSYEVGSGAARRYVHPVVKAGATSQVGENTANASLVSQQVNSVAVTAFSVASPRALPNLSAGSNGIEAFSYADGLLGSGQFEALVSSHSALENAFAAGSGRHLIGAGVIGANYSEFAIGQRTYSGNAEFSYAFDQTTDVLLGLMDFSGYDASNPMSLDFSVTNSGQTLFSRSFTTLSDARGFFVNNAINLGSFVGQVDLAVDFSLTSDRLQGAAFNYLLAAGSLTIAPVPEPSQFAMLLAGLGVLSLTVHRRLRRP</sequence>
<protein>
    <submittedName>
        <fullName evidence="3">PEP-CTERM sorting domain-containing protein</fullName>
    </submittedName>
</protein>
<organism evidence="3 4">
    <name type="scientific">Denitromonas iodatirespirans</name>
    <dbReference type="NCBI Taxonomy" id="2795389"/>
    <lineage>
        <taxon>Bacteria</taxon>
        <taxon>Pseudomonadati</taxon>
        <taxon>Pseudomonadota</taxon>
        <taxon>Betaproteobacteria</taxon>
        <taxon>Rhodocyclales</taxon>
        <taxon>Zoogloeaceae</taxon>
        <taxon>Denitromonas</taxon>
    </lineage>
</organism>
<dbReference type="Proteomes" id="UP000694660">
    <property type="component" value="Unassembled WGS sequence"/>
</dbReference>
<reference evidence="4" key="1">
    <citation type="journal article" date="2022" name="ISME J.">
        <title>Genetic and phylogenetic analysis of dissimilatory iodate-reducing bacteria identifies potential niches across the world's oceans.</title>
        <authorList>
            <person name="Reyes-Umana V."/>
            <person name="Henning Z."/>
            <person name="Lee K."/>
            <person name="Barnum T.P."/>
            <person name="Coates J.D."/>
        </authorList>
    </citation>
    <scope>NUCLEOTIDE SEQUENCE [LARGE SCALE GENOMIC DNA]</scope>
    <source>
        <strain evidence="4">IR12</strain>
    </source>
</reference>
<dbReference type="InterPro" id="IPR013424">
    <property type="entry name" value="Ice-binding_C"/>
</dbReference>
<proteinExistence type="predicted"/>
<dbReference type="RefSeq" id="WP_214361328.1">
    <property type="nucleotide sequence ID" value="NZ_JAEKFT010000009.1"/>
</dbReference>
<dbReference type="NCBIfam" id="TIGR02595">
    <property type="entry name" value="PEP_CTERM"/>
    <property type="match status" value="1"/>
</dbReference>